<reference evidence="4" key="1">
    <citation type="submission" date="2015-01" db="EMBL/GenBank/DDBJ databases">
        <authorList>
            <person name="Manzoor Shahid"/>
            <person name="Zubair Saima"/>
        </authorList>
    </citation>
    <scope>NUCLEOTIDE SEQUENCE [LARGE SCALE GENOMIC DNA]</scope>
    <source>
        <strain evidence="4">Sp3</strain>
    </source>
</reference>
<dbReference type="GO" id="GO:0004521">
    <property type="term" value="F:RNA endonuclease activity"/>
    <property type="evidence" value="ECO:0007669"/>
    <property type="project" value="TreeGrafter"/>
</dbReference>
<name>A0A0B7MHR3_9FIRM</name>
<dbReference type="AlphaFoldDB" id="A0A0B7MHR3"/>
<dbReference type="PANTHER" id="PTHR33988">
    <property type="entry name" value="ENDORIBONUCLEASE MAZF-RELATED"/>
    <property type="match status" value="1"/>
</dbReference>
<evidence type="ECO:0000313" key="4">
    <source>
        <dbReference type="Proteomes" id="UP000046155"/>
    </source>
</evidence>
<dbReference type="Proteomes" id="UP000046155">
    <property type="component" value="Unassembled WGS sequence"/>
</dbReference>
<keyword evidence="4" id="KW-1185">Reference proteome</keyword>
<gene>
    <name evidence="3" type="ORF">SSCH_520071</name>
</gene>
<dbReference type="SUPFAM" id="SSF50118">
    <property type="entry name" value="Cell growth inhibitor/plasmid maintenance toxic component"/>
    <property type="match status" value="1"/>
</dbReference>
<sequence length="158" mass="17809">MVNTITKRFIIERGDIYLIELTTADSSKGVKRPVLVIQNDIGNLYCNSVIIVPLFLNVSLKKMLLAVEIKAGGGNGLARDHIAPFTQIRTIDKTLLDRNNYLGQIDKGVMKRVDEAIKLSLGLSTVQRLQAKQQLRRKWRLLTTPKKIDYSRKKGFSG</sequence>
<dbReference type="Pfam" id="PF02452">
    <property type="entry name" value="PemK_toxin"/>
    <property type="match status" value="1"/>
</dbReference>
<organism evidence="3 4">
    <name type="scientific">Syntrophaceticus schinkii</name>
    <dbReference type="NCBI Taxonomy" id="499207"/>
    <lineage>
        <taxon>Bacteria</taxon>
        <taxon>Bacillati</taxon>
        <taxon>Bacillota</taxon>
        <taxon>Clostridia</taxon>
        <taxon>Thermoanaerobacterales</taxon>
        <taxon>Thermoanaerobacterales Family III. Incertae Sedis</taxon>
        <taxon>Syntrophaceticus</taxon>
    </lineage>
</organism>
<dbReference type="InterPro" id="IPR011067">
    <property type="entry name" value="Plasmid_toxin/cell-grow_inhib"/>
</dbReference>
<dbReference type="InterPro" id="IPR003477">
    <property type="entry name" value="PemK-like"/>
</dbReference>
<evidence type="ECO:0000256" key="2">
    <source>
        <dbReference type="ARBA" id="ARBA00022649"/>
    </source>
</evidence>
<keyword evidence="2" id="KW-1277">Toxin-antitoxin system</keyword>
<protein>
    <submittedName>
        <fullName evidence="3">Toxin-antitoxin addiction module toxin component MazF (An endoRNAse) (Modular protein)</fullName>
    </submittedName>
</protein>
<dbReference type="PANTHER" id="PTHR33988:SF2">
    <property type="entry name" value="ENDORIBONUCLEASE MAZF"/>
    <property type="match status" value="1"/>
</dbReference>
<dbReference type="GO" id="GO:0016075">
    <property type="term" value="P:rRNA catabolic process"/>
    <property type="evidence" value="ECO:0007669"/>
    <property type="project" value="TreeGrafter"/>
</dbReference>
<proteinExistence type="inferred from homology"/>
<evidence type="ECO:0000256" key="1">
    <source>
        <dbReference type="ARBA" id="ARBA00007521"/>
    </source>
</evidence>
<dbReference type="GO" id="GO:0006402">
    <property type="term" value="P:mRNA catabolic process"/>
    <property type="evidence" value="ECO:0007669"/>
    <property type="project" value="TreeGrafter"/>
</dbReference>
<evidence type="ECO:0000313" key="3">
    <source>
        <dbReference type="EMBL" id="CEO89610.1"/>
    </source>
</evidence>
<dbReference type="Gene3D" id="2.30.30.110">
    <property type="match status" value="1"/>
</dbReference>
<dbReference type="GO" id="GO:0003677">
    <property type="term" value="F:DNA binding"/>
    <property type="evidence" value="ECO:0007669"/>
    <property type="project" value="InterPro"/>
</dbReference>
<dbReference type="EMBL" id="CDRZ01000250">
    <property type="protein sequence ID" value="CEO89610.1"/>
    <property type="molecule type" value="Genomic_DNA"/>
</dbReference>
<accession>A0A0B7MHR3</accession>
<comment type="similarity">
    <text evidence="1">Belongs to the PemK/MazF family.</text>
</comment>